<dbReference type="Pfam" id="PF08719">
    <property type="entry name" value="NADAR"/>
    <property type="match status" value="1"/>
</dbReference>
<name>A0A6J5RLF8_9CAUD</name>
<evidence type="ECO:0000313" key="2">
    <source>
        <dbReference type="EMBL" id="CAB4196892.1"/>
    </source>
</evidence>
<feature type="domain" description="NADAR" evidence="1">
    <location>
        <begin position="6"/>
        <end position="145"/>
    </location>
</feature>
<dbReference type="CDD" id="cd15457">
    <property type="entry name" value="NADAR"/>
    <property type="match status" value="1"/>
</dbReference>
<protein>
    <submittedName>
        <fullName evidence="2">NADAR</fullName>
    </submittedName>
</protein>
<sequence length="151" mass="17396">MSDTIYFYSIHGDHEYMSNFAHYAITIDGIEYKTTEHYFQSKKFEGTSYETKVRKASGAMEAARLGRDRSFPLRKDWEQVKDDVMRVAVEAKFRQHRGLAKKLLETGTATLVEHTDKDSYWADGGNGKGKNMLGKILMEVRSKLRSENEKS</sequence>
<proteinExistence type="predicted"/>
<accession>A0A6J5RLF8</accession>
<dbReference type="EMBL" id="LR797252">
    <property type="protein sequence ID" value="CAB4196892.1"/>
    <property type="molecule type" value="Genomic_DNA"/>
</dbReference>
<evidence type="ECO:0000259" key="1">
    <source>
        <dbReference type="Pfam" id="PF08719"/>
    </source>
</evidence>
<dbReference type="InterPro" id="IPR037238">
    <property type="entry name" value="YbiA-like_sf"/>
</dbReference>
<reference evidence="2" key="1">
    <citation type="submission" date="2020-05" db="EMBL/GenBank/DDBJ databases">
        <authorList>
            <person name="Chiriac C."/>
            <person name="Salcher M."/>
            <person name="Ghai R."/>
            <person name="Kavagutti S V."/>
        </authorList>
    </citation>
    <scope>NUCLEOTIDE SEQUENCE</scope>
</reference>
<dbReference type="Gene3D" id="1.10.357.40">
    <property type="entry name" value="YbiA-like"/>
    <property type="match status" value="1"/>
</dbReference>
<organism evidence="2">
    <name type="scientific">uncultured Caudovirales phage</name>
    <dbReference type="NCBI Taxonomy" id="2100421"/>
    <lineage>
        <taxon>Viruses</taxon>
        <taxon>Duplodnaviria</taxon>
        <taxon>Heunggongvirae</taxon>
        <taxon>Uroviricota</taxon>
        <taxon>Caudoviricetes</taxon>
        <taxon>Peduoviridae</taxon>
        <taxon>Maltschvirus</taxon>
        <taxon>Maltschvirus maltsch</taxon>
    </lineage>
</organism>
<dbReference type="SUPFAM" id="SSF143990">
    <property type="entry name" value="YbiA-like"/>
    <property type="match status" value="1"/>
</dbReference>
<dbReference type="NCBIfam" id="TIGR02464">
    <property type="entry name" value="ribofla_fusion"/>
    <property type="match status" value="1"/>
</dbReference>
<dbReference type="InterPro" id="IPR012816">
    <property type="entry name" value="NADAR"/>
</dbReference>
<gene>
    <name evidence="2" type="ORF">UFOVP1290_412</name>
</gene>